<organism evidence="3 4">
    <name type="scientific">Pseudomonas juntendi</name>
    <dbReference type="NCBI Taxonomy" id="2666183"/>
    <lineage>
        <taxon>Bacteria</taxon>
        <taxon>Pseudomonadati</taxon>
        <taxon>Pseudomonadota</taxon>
        <taxon>Gammaproteobacteria</taxon>
        <taxon>Pseudomonadales</taxon>
        <taxon>Pseudomonadaceae</taxon>
        <taxon>Pseudomonas</taxon>
    </lineage>
</organism>
<comment type="caution">
    <text evidence="3">The sequence shown here is derived from an EMBL/GenBank/DDBJ whole genome shotgun (WGS) entry which is preliminary data.</text>
</comment>
<dbReference type="InterPro" id="IPR016169">
    <property type="entry name" value="FAD-bd_PCMH_sub2"/>
</dbReference>
<dbReference type="Pfam" id="PF01565">
    <property type="entry name" value="FAD_binding_4"/>
    <property type="match status" value="1"/>
</dbReference>
<dbReference type="SUPFAM" id="SSF56176">
    <property type="entry name" value="FAD-binding/transporter-associated domain-like"/>
    <property type="match status" value="1"/>
</dbReference>
<dbReference type="InterPro" id="IPR036318">
    <property type="entry name" value="FAD-bd_PCMH-like_sf"/>
</dbReference>
<evidence type="ECO:0000313" key="3">
    <source>
        <dbReference type="EMBL" id="MBA6098433.1"/>
    </source>
</evidence>
<keyword evidence="3" id="KW-0560">Oxidoreductase</keyword>
<accession>A0A7W2KH48</accession>
<keyword evidence="1" id="KW-0274">FAD</keyword>
<dbReference type="PANTHER" id="PTHR11748:SF103">
    <property type="entry name" value="GLYCOLATE OXIDASE SUBUNIT GLCE"/>
    <property type="match status" value="1"/>
</dbReference>
<evidence type="ECO:0000313" key="4">
    <source>
        <dbReference type="Proteomes" id="UP000545074"/>
    </source>
</evidence>
<dbReference type="GO" id="GO:0071949">
    <property type="term" value="F:FAD binding"/>
    <property type="evidence" value="ECO:0007669"/>
    <property type="project" value="InterPro"/>
</dbReference>
<dbReference type="AlphaFoldDB" id="A0A7W2KH48"/>
<protein>
    <submittedName>
        <fullName evidence="3">Glycolate oxidase subunit GlcE</fullName>
        <ecNumber evidence="3">1.1.99.14</ecNumber>
    </submittedName>
</protein>
<reference evidence="3 4" key="1">
    <citation type="submission" date="2020-07" db="EMBL/GenBank/DDBJ databases">
        <title>Diversity of carbapenemase encoding genes among Pseudomonas putida group clinical isolates in a tertiary Brazilian hospital.</title>
        <authorList>
            <person name="Alberto-Lei F."/>
            <person name="Nodari C.S."/>
            <person name="Streling A.P."/>
            <person name="Paulino J.T."/>
            <person name="Bessa-Neto F.O."/>
            <person name="Cayo R."/>
            <person name="Gales A.C."/>
        </authorList>
    </citation>
    <scope>NUCLEOTIDE SEQUENCE [LARGE SCALE GENOMIC DNA]</scope>
    <source>
        <strain evidence="3 4">12815</strain>
    </source>
</reference>
<dbReference type="EMBL" id="JACGCX010000009">
    <property type="protein sequence ID" value="MBA6098433.1"/>
    <property type="molecule type" value="Genomic_DNA"/>
</dbReference>
<name>A0A7W2KH48_9PSED</name>
<dbReference type="Gene3D" id="3.30.465.10">
    <property type="match status" value="1"/>
</dbReference>
<gene>
    <name evidence="3" type="primary">glcE</name>
    <name evidence="3" type="ORF">H4C80_15020</name>
</gene>
<dbReference type="Proteomes" id="UP000545074">
    <property type="component" value="Unassembled WGS sequence"/>
</dbReference>
<dbReference type="PROSITE" id="PS51387">
    <property type="entry name" value="FAD_PCMH"/>
    <property type="match status" value="1"/>
</dbReference>
<dbReference type="InterPro" id="IPR016166">
    <property type="entry name" value="FAD-bd_PCMH"/>
</dbReference>
<sequence length="373" mass="39636">MSAFGSTPSAGEHRLPDARDAVPWLREHFARARADHTKLQIRGAGTHSHAATGAAVICLQGHTGIVEYDPSDLVVTVRCATPVALLQQVLAEHGQMLGFEPVVQQTNSIGGAVALGWSGPRRPYAGALRDHLIGVRLIDGLGRDLRFGGRVVKNVAGFDVARLAGGSRGMLGALLEVTLRVMPRPAAEVTVATACTAQTALATMLAGGQGPGLLSASAYVDGRLFLRYSGSDYSVRHALANLAGEYAEVADGAAFWRSVVHREHGFFRPRPGQTLWRASVRPDAPLHPATGAIDWAGGLRWAWLPSGDQHLHGWAQDHGGHALAWRAPAGGDWHGLSAGMTQLNHGLADIFDPCRIFDRGALRDAAKENTQCV</sequence>
<dbReference type="GO" id="GO:0019154">
    <property type="term" value="F:glycolate dehydrogenase activity"/>
    <property type="evidence" value="ECO:0007669"/>
    <property type="project" value="UniProtKB-EC"/>
</dbReference>
<dbReference type="EC" id="1.1.99.14" evidence="3"/>
<keyword evidence="1" id="KW-0285">Flavoprotein</keyword>
<proteinExistence type="predicted"/>
<dbReference type="RefSeq" id="WP_182389634.1">
    <property type="nucleotide sequence ID" value="NZ_JACGCX010000009.1"/>
</dbReference>
<dbReference type="PANTHER" id="PTHR11748">
    <property type="entry name" value="D-LACTATE DEHYDROGENASE"/>
    <property type="match status" value="1"/>
</dbReference>
<dbReference type="NCBIfam" id="NF008439">
    <property type="entry name" value="PRK11282.1"/>
    <property type="match status" value="1"/>
</dbReference>
<evidence type="ECO:0000259" key="2">
    <source>
        <dbReference type="PROSITE" id="PS51387"/>
    </source>
</evidence>
<dbReference type="InterPro" id="IPR006094">
    <property type="entry name" value="Oxid_FAD_bind_N"/>
</dbReference>
<feature type="domain" description="FAD-binding PCMH-type" evidence="2">
    <location>
        <begin position="4"/>
        <end position="184"/>
    </location>
</feature>
<evidence type="ECO:0000256" key="1">
    <source>
        <dbReference type="ARBA" id="ARBA00022827"/>
    </source>
</evidence>